<protein>
    <submittedName>
        <fullName evidence="1">Uncharacterized protein</fullName>
    </submittedName>
</protein>
<dbReference type="KEGG" id="euz:DVS28_a0256"/>
<evidence type="ECO:0000313" key="2">
    <source>
        <dbReference type="Proteomes" id="UP000264006"/>
    </source>
</evidence>
<name>A0A346XRW6_9ACTN</name>
<proteinExistence type="predicted"/>
<gene>
    <name evidence="1" type="ORF">DVS28_a0256</name>
</gene>
<organism evidence="1 2">
    <name type="scientific">Euzebya pacifica</name>
    <dbReference type="NCBI Taxonomy" id="1608957"/>
    <lineage>
        <taxon>Bacteria</taxon>
        <taxon>Bacillati</taxon>
        <taxon>Actinomycetota</taxon>
        <taxon>Nitriliruptoria</taxon>
        <taxon>Euzebyales</taxon>
    </lineage>
</organism>
<evidence type="ECO:0000313" key="1">
    <source>
        <dbReference type="EMBL" id="AXV04963.1"/>
    </source>
</evidence>
<reference evidence="1 2" key="1">
    <citation type="submission" date="2018-09" db="EMBL/GenBank/DDBJ databases">
        <title>Complete genome sequence of Euzebya sp. DY32-46 isolated from seawater of Pacific Ocean.</title>
        <authorList>
            <person name="Xu L."/>
            <person name="Wu Y.-H."/>
            <person name="Xu X.-W."/>
        </authorList>
    </citation>
    <scope>NUCLEOTIDE SEQUENCE [LARGE SCALE GENOMIC DNA]</scope>
    <source>
        <strain evidence="1 2">DY32-46</strain>
    </source>
</reference>
<dbReference type="RefSeq" id="WP_216826322.1">
    <property type="nucleotide sequence ID" value="NZ_CP031165.1"/>
</dbReference>
<accession>A0A346XRW6</accession>
<dbReference type="AlphaFoldDB" id="A0A346XRW6"/>
<dbReference type="EMBL" id="CP031165">
    <property type="protein sequence ID" value="AXV04963.1"/>
    <property type="molecule type" value="Genomic_DNA"/>
</dbReference>
<keyword evidence="2" id="KW-1185">Reference proteome</keyword>
<sequence length="122" mass="14165">MDVHITEPALLIRINRMFDPNMSDLALLEATRGQWRVGPRREEASLALAVYKGEVKEVYTISSWHPAGTLEYRTRTFDPGPDRWEFDGQRADDEVRSKYLHGDVRHYFKYGNAHPVVYVNCP</sequence>
<dbReference type="Proteomes" id="UP000264006">
    <property type="component" value="Chromosome"/>
</dbReference>